<evidence type="ECO:0000313" key="3">
    <source>
        <dbReference type="Proteomes" id="UP000321393"/>
    </source>
</evidence>
<name>A0A5A7V844_CUCMM</name>
<dbReference type="AlphaFoldDB" id="A0A5A7V844"/>
<comment type="caution">
    <text evidence="2">The sequence shown here is derived from an EMBL/GenBank/DDBJ whole genome shotgun (WGS) entry which is preliminary data.</text>
</comment>
<dbReference type="EMBL" id="SSTE01004728">
    <property type="protein sequence ID" value="KAA0062065.1"/>
    <property type="molecule type" value="Genomic_DNA"/>
</dbReference>
<gene>
    <name evidence="2" type="ORF">E6C27_scaffold89G004090</name>
</gene>
<evidence type="ECO:0000313" key="2">
    <source>
        <dbReference type="EMBL" id="KAA0062065.1"/>
    </source>
</evidence>
<accession>A0A5A7V844</accession>
<sequence>MLNTWKEFRGDNQSHFKKSSDPKQACANPPPDLSIVWKIGTSPAITTLVDSFRAAKANQSYNYSSGSKSFLQRQHELAEKRGQPIDRVKLFKETHTWNGLFILQAATDAHTQMLELQSQPTLKGSQPISRERYARPFWVDDRATQKVFGWCLRPKSRKTAGNSSSSSYEQDMHAREVSKVKAHLDNAQQLIEEQRRTSKLHMRQMEESTDKRKK</sequence>
<feature type="region of interest" description="Disordered" evidence="1">
    <location>
        <begin position="156"/>
        <end position="214"/>
    </location>
</feature>
<proteinExistence type="predicted"/>
<reference evidence="2 3" key="1">
    <citation type="submission" date="2019-08" db="EMBL/GenBank/DDBJ databases">
        <title>Draft genome sequences of two oriental melons (Cucumis melo L. var makuwa).</title>
        <authorList>
            <person name="Kwon S.-Y."/>
        </authorList>
    </citation>
    <scope>NUCLEOTIDE SEQUENCE [LARGE SCALE GENOMIC DNA]</scope>
    <source>
        <strain evidence="3">cv. SW 3</strain>
        <tissue evidence="2">Leaf</tissue>
    </source>
</reference>
<organism evidence="2 3">
    <name type="scientific">Cucumis melo var. makuwa</name>
    <name type="common">Oriental melon</name>
    <dbReference type="NCBI Taxonomy" id="1194695"/>
    <lineage>
        <taxon>Eukaryota</taxon>
        <taxon>Viridiplantae</taxon>
        <taxon>Streptophyta</taxon>
        <taxon>Embryophyta</taxon>
        <taxon>Tracheophyta</taxon>
        <taxon>Spermatophyta</taxon>
        <taxon>Magnoliopsida</taxon>
        <taxon>eudicotyledons</taxon>
        <taxon>Gunneridae</taxon>
        <taxon>Pentapetalae</taxon>
        <taxon>rosids</taxon>
        <taxon>fabids</taxon>
        <taxon>Cucurbitales</taxon>
        <taxon>Cucurbitaceae</taxon>
        <taxon>Benincaseae</taxon>
        <taxon>Cucumis</taxon>
    </lineage>
</organism>
<feature type="compositionally biased region" description="Basic and acidic residues" evidence="1">
    <location>
        <begin position="170"/>
        <end position="184"/>
    </location>
</feature>
<feature type="compositionally biased region" description="Basic and acidic residues" evidence="1">
    <location>
        <begin position="203"/>
        <end position="214"/>
    </location>
</feature>
<dbReference type="InterPro" id="IPR004252">
    <property type="entry name" value="Probable_transposase_24"/>
</dbReference>
<protein>
    <submittedName>
        <fullName evidence="2">CACTA en-spm transposon protein</fullName>
    </submittedName>
</protein>
<dbReference type="OrthoDB" id="1921870at2759"/>
<feature type="compositionally biased region" description="Polar residues" evidence="1">
    <location>
        <begin position="159"/>
        <end position="169"/>
    </location>
</feature>
<dbReference type="Proteomes" id="UP000321393">
    <property type="component" value="Unassembled WGS sequence"/>
</dbReference>
<dbReference type="Pfam" id="PF03004">
    <property type="entry name" value="Transposase_24"/>
    <property type="match status" value="1"/>
</dbReference>
<evidence type="ECO:0000256" key="1">
    <source>
        <dbReference type="SAM" id="MobiDB-lite"/>
    </source>
</evidence>